<dbReference type="HOGENOM" id="CLU_090062_3_1_1"/>
<dbReference type="PIRSF" id="PIRSF028139">
    <property type="entry name" value="DOPA-diox_rel_Mll2280"/>
    <property type="match status" value="1"/>
</dbReference>
<feature type="non-terminal residue" evidence="1">
    <location>
        <position position="107"/>
    </location>
</feature>
<dbReference type="SUPFAM" id="SSF143410">
    <property type="entry name" value="DOPA-like"/>
    <property type="match status" value="1"/>
</dbReference>
<dbReference type="KEGG" id="smo:SELMODRAFT_6301"/>
<evidence type="ECO:0000313" key="2">
    <source>
        <dbReference type="Proteomes" id="UP000001514"/>
    </source>
</evidence>
<keyword evidence="2" id="KW-1185">Reference proteome</keyword>
<dbReference type="Proteomes" id="UP000001514">
    <property type="component" value="Unassembled WGS sequence"/>
</dbReference>
<dbReference type="OrthoDB" id="9970095at2759"/>
<protein>
    <recommendedName>
        <fullName evidence="3">4,5-dioxygenase</fullName>
    </recommendedName>
</protein>
<dbReference type="InterPro" id="IPR014980">
    <property type="entry name" value="DOPA_dioxygen"/>
</dbReference>
<evidence type="ECO:0008006" key="3">
    <source>
        <dbReference type="Google" id="ProtNLM"/>
    </source>
</evidence>
<dbReference type="InParanoid" id="D8R144"/>
<dbReference type="Pfam" id="PF08883">
    <property type="entry name" value="DOPA_dioxygen"/>
    <property type="match status" value="1"/>
</dbReference>
<dbReference type="InterPro" id="IPR023389">
    <property type="entry name" value="DOPA-like_sf"/>
</dbReference>
<proteinExistence type="predicted"/>
<feature type="non-terminal residue" evidence="1">
    <location>
        <position position="1"/>
    </location>
</feature>
<organism evidence="2">
    <name type="scientific">Selaginella moellendorffii</name>
    <name type="common">Spikemoss</name>
    <dbReference type="NCBI Taxonomy" id="88036"/>
    <lineage>
        <taxon>Eukaryota</taxon>
        <taxon>Viridiplantae</taxon>
        <taxon>Streptophyta</taxon>
        <taxon>Embryophyta</taxon>
        <taxon>Tracheophyta</taxon>
        <taxon>Lycopodiopsida</taxon>
        <taxon>Selaginellales</taxon>
        <taxon>Selaginellaceae</taxon>
        <taxon>Selaginella</taxon>
    </lineage>
</organism>
<dbReference type="OMA" id="DWSCQLA"/>
<dbReference type="PANTHER" id="PTHR36423">
    <property type="entry name" value="AFR070WP"/>
    <property type="match status" value="1"/>
</dbReference>
<evidence type="ECO:0000313" key="1">
    <source>
        <dbReference type="EMBL" id="EFJ34201.1"/>
    </source>
</evidence>
<dbReference type="PANTHER" id="PTHR36423:SF2">
    <property type="entry name" value="AFR070WP"/>
    <property type="match status" value="1"/>
</dbReference>
<dbReference type="Gramene" id="EFJ34201">
    <property type="protein sequence ID" value="EFJ34201"/>
    <property type="gene ID" value="SELMODRAFT_6301"/>
</dbReference>
<dbReference type="AlphaFoldDB" id="D8R144"/>
<gene>
    <name evidence="1" type="ORF">SELMODRAFT_6301</name>
</gene>
<name>D8R144_SELML</name>
<dbReference type="Gene3D" id="3.30.70.1240">
    <property type="entry name" value="DOPA-like domains"/>
    <property type="match status" value="1"/>
</dbReference>
<dbReference type="eggNOG" id="ENOG502S93P">
    <property type="taxonomic scope" value="Eukaryota"/>
</dbReference>
<accession>D8R144</accession>
<dbReference type="EMBL" id="GL377570">
    <property type="protein sequence ID" value="EFJ34201.1"/>
    <property type="molecule type" value="Genomic_DNA"/>
</dbReference>
<reference evidence="1 2" key="1">
    <citation type="journal article" date="2011" name="Science">
        <title>The Selaginella genome identifies genetic changes associated with the evolution of vascular plants.</title>
        <authorList>
            <person name="Banks J.A."/>
            <person name="Nishiyama T."/>
            <person name="Hasebe M."/>
            <person name="Bowman J.L."/>
            <person name="Gribskov M."/>
            <person name="dePamphilis C."/>
            <person name="Albert V.A."/>
            <person name="Aono N."/>
            <person name="Aoyama T."/>
            <person name="Ambrose B.A."/>
            <person name="Ashton N.W."/>
            <person name="Axtell M.J."/>
            <person name="Barker E."/>
            <person name="Barker M.S."/>
            <person name="Bennetzen J.L."/>
            <person name="Bonawitz N.D."/>
            <person name="Chapple C."/>
            <person name="Cheng C."/>
            <person name="Correa L.G."/>
            <person name="Dacre M."/>
            <person name="DeBarry J."/>
            <person name="Dreyer I."/>
            <person name="Elias M."/>
            <person name="Engstrom E.M."/>
            <person name="Estelle M."/>
            <person name="Feng L."/>
            <person name="Finet C."/>
            <person name="Floyd S.K."/>
            <person name="Frommer W.B."/>
            <person name="Fujita T."/>
            <person name="Gramzow L."/>
            <person name="Gutensohn M."/>
            <person name="Harholt J."/>
            <person name="Hattori M."/>
            <person name="Heyl A."/>
            <person name="Hirai T."/>
            <person name="Hiwatashi Y."/>
            <person name="Ishikawa M."/>
            <person name="Iwata M."/>
            <person name="Karol K.G."/>
            <person name="Koehler B."/>
            <person name="Kolukisaoglu U."/>
            <person name="Kubo M."/>
            <person name="Kurata T."/>
            <person name="Lalonde S."/>
            <person name="Li K."/>
            <person name="Li Y."/>
            <person name="Litt A."/>
            <person name="Lyons E."/>
            <person name="Manning G."/>
            <person name="Maruyama T."/>
            <person name="Michael T.P."/>
            <person name="Mikami K."/>
            <person name="Miyazaki S."/>
            <person name="Morinaga S."/>
            <person name="Murata T."/>
            <person name="Mueller-Roeber B."/>
            <person name="Nelson D.R."/>
            <person name="Obara M."/>
            <person name="Oguri Y."/>
            <person name="Olmstead R.G."/>
            <person name="Onodera N."/>
            <person name="Petersen B.L."/>
            <person name="Pils B."/>
            <person name="Prigge M."/>
            <person name="Rensing S.A."/>
            <person name="Riano-Pachon D.M."/>
            <person name="Roberts A.W."/>
            <person name="Sato Y."/>
            <person name="Scheller H.V."/>
            <person name="Schulz B."/>
            <person name="Schulz C."/>
            <person name="Shakirov E.V."/>
            <person name="Shibagaki N."/>
            <person name="Shinohara N."/>
            <person name="Shippen D.E."/>
            <person name="Soerensen I."/>
            <person name="Sotooka R."/>
            <person name="Sugimoto N."/>
            <person name="Sugita M."/>
            <person name="Sumikawa N."/>
            <person name="Tanurdzic M."/>
            <person name="Theissen G."/>
            <person name="Ulvskov P."/>
            <person name="Wakazuki S."/>
            <person name="Weng J.K."/>
            <person name="Willats W.W."/>
            <person name="Wipf D."/>
            <person name="Wolf P.G."/>
            <person name="Yang L."/>
            <person name="Zimmer A.D."/>
            <person name="Zhu Q."/>
            <person name="Mitros T."/>
            <person name="Hellsten U."/>
            <person name="Loque D."/>
            <person name="Otillar R."/>
            <person name="Salamov A."/>
            <person name="Schmutz J."/>
            <person name="Shapiro H."/>
            <person name="Lindquist E."/>
            <person name="Lucas S."/>
            <person name="Rokhsar D."/>
            <person name="Grigoriev I.V."/>
        </authorList>
    </citation>
    <scope>NUCLEOTIDE SEQUENCE [LARGE SCALE GENOMIC DNA]</scope>
</reference>
<sequence>SYDVHVYFFQTDQAQLRQARELQDEIRGKFPQFKIKVWDKPIGPHGIGNFEVNLMKHEDFVEFVTWIPLNRRNFSVLIHPNTGNPLRDHTAHAMWIGQKQVLNLSVL</sequence>